<evidence type="ECO:0000313" key="2">
    <source>
        <dbReference type="Proteomes" id="UP000293519"/>
    </source>
</evidence>
<evidence type="ECO:0000313" key="1">
    <source>
        <dbReference type="EMBL" id="RZS55198.1"/>
    </source>
</evidence>
<comment type="caution">
    <text evidence="1">The sequence shown here is derived from an EMBL/GenBank/DDBJ whole genome shotgun (WGS) entry which is preliminary data.</text>
</comment>
<organism evidence="1 2">
    <name type="scientific">Microcella putealis</name>
    <dbReference type="NCBI Taxonomy" id="337005"/>
    <lineage>
        <taxon>Bacteria</taxon>
        <taxon>Bacillati</taxon>
        <taxon>Actinomycetota</taxon>
        <taxon>Actinomycetes</taxon>
        <taxon>Micrococcales</taxon>
        <taxon>Microbacteriaceae</taxon>
        <taxon>Microcella</taxon>
    </lineage>
</organism>
<name>A0A4Q7LND2_9MICO</name>
<dbReference type="AlphaFoldDB" id="A0A4Q7LND2"/>
<keyword evidence="2" id="KW-1185">Reference proteome</keyword>
<sequence>MGCLRYIEGNHGGSRILPLFAVGVTGFGALTETP</sequence>
<accession>A0A4Q7LND2</accession>
<proteinExistence type="predicted"/>
<dbReference type="Proteomes" id="UP000293519">
    <property type="component" value="Unassembled WGS sequence"/>
</dbReference>
<dbReference type="EMBL" id="SGWW01000004">
    <property type="protein sequence ID" value="RZS55198.1"/>
    <property type="molecule type" value="Genomic_DNA"/>
</dbReference>
<reference evidence="1 2" key="1">
    <citation type="journal article" date="2015" name="Stand. Genomic Sci.">
        <title>Genomic Encyclopedia of Bacterial and Archaeal Type Strains, Phase III: the genomes of soil and plant-associated and newly described type strains.</title>
        <authorList>
            <person name="Whitman W.B."/>
            <person name="Woyke T."/>
            <person name="Klenk H.P."/>
            <person name="Zhou Y."/>
            <person name="Lilburn T.G."/>
            <person name="Beck B.J."/>
            <person name="De Vos P."/>
            <person name="Vandamme P."/>
            <person name="Eisen J.A."/>
            <person name="Garrity G."/>
            <person name="Hugenholtz P."/>
            <person name="Kyrpides N.C."/>
        </authorList>
    </citation>
    <scope>NUCLEOTIDE SEQUENCE [LARGE SCALE GENOMIC DNA]</scope>
    <source>
        <strain evidence="1 2">CV2</strain>
    </source>
</reference>
<gene>
    <name evidence="1" type="ORF">EV141_2188</name>
</gene>
<protein>
    <submittedName>
        <fullName evidence="1">Uncharacterized protein</fullName>
    </submittedName>
</protein>